<accession>A0A382RJX7</accession>
<dbReference type="AlphaFoldDB" id="A0A382RJX7"/>
<feature type="non-terminal residue" evidence="1">
    <location>
        <position position="1"/>
    </location>
</feature>
<evidence type="ECO:0000313" key="1">
    <source>
        <dbReference type="EMBL" id="SVC97552.1"/>
    </source>
</evidence>
<dbReference type="EMBL" id="UINC01122008">
    <property type="protein sequence ID" value="SVC97552.1"/>
    <property type="molecule type" value="Genomic_DNA"/>
</dbReference>
<gene>
    <name evidence="1" type="ORF">METZ01_LOCUS350406</name>
</gene>
<organism evidence="1">
    <name type="scientific">marine metagenome</name>
    <dbReference type="NCBI Taxonomy" id="408172"/>
    <lineage>
        <taxon>unclassified sequences</taxon>
        <taxon>metagenomes</taxon>
        <taxon>ecological metagenomes</taxon>
    </lineage>
</organism>
<reference evidence="1" key="1">
    <citation type="submission" date="2018-05" db="EMBL/GenBank/DDBJ databases">
        <authorList>
            <person name="Lanie J.A."/>
            <person name="Ng W.-L."/>
            <person name="Kazmierczak K.M."/>
            <person name="Andrzejewski T.M."/>
            <person name="Davidsen T.M."/>
            <person name="Wayne K.J."/>
            <person name="Tettelin H."/>
            <person name="Glass J.I."/>
            <person name="Rusch D."/>
            <person name="Podicherti R."/>
            <person name="Tsui H.-C.T."/>
            <person name="Winkler M.E."/>
        </authorList>
    </citation>
    <scope>NUCLEOTIDE SEQUENCE</scope>
</reference>
<name>A0A382RJX7_9ZZZZ</name>
<protein>
    <submittedName>
        <fullName evidence="1">Uncharacterized protein</fullName>
    </submittedName>
</protein>
<sequence>SSVNTAAHAWCADSGEATATATANTAVYLKMFILVAYSRLKKVMQGRVSTKGKITGILLQ</sequence>
<proteinExistence type="predicted"/>